<dbReference type="Proteomes" id="UP000580891">
    <property type="component" value="Unassembled WGS sequence"/>
</dbReference>
<gene>
    <name evidence="1" type="ORF">HNQ85_002727</name>
</gene>
<keyword evidence="2" id="KW-1185">Reference proteome</keyword>
<accession>A0A7V9Z1M3</accession>
<sequence>MTNRKLQNKEKKKMREEKILFALSKLDCLKRSQLQMILGIPDVRMMNKILYRMSRYLHHVYLDEYVYYLNKKGRELVGAEREFKKNSRIEHHLMRNDIYIFYHYPKD</sequence>
<name>A0A7V9Z1M3_9BACL</name>
<dbReference type="AlphaFoldDB" id="A0A7V9Z1M3"/>
<protein>
    <submittedName>
        <fullName evidence="1">Uncharacterized protein</fullName>
    </submittedName>
</protein>
<evidence type="ECO:0000313" key="1">
    <source>
        <dbReference type="EMBL" id="MBA2872418.1"/>
    </source>
</evidence>
<proteinExistence type="predicted"/>
<reference evidence="1 2" key="1">
    <citation type="submission" date="2020-07" db="EMBL/GenBank/DDBJ databases">
        <title>Genomic Encyclopedia of Type Strains, Phase IV (KMG-IV): sequencing the most valuable type-strain genomes for metagenomic binning, comparative biology and taxonomic classification.</title>
        <authorList>
            <person name="Goeker M."/>
        </authorList>
    </citation>
    <scope>NUCLEOTIDE SEQUENCE [LARGE SCALE GENOMIC DNA]</scope>
    <source>
        <strain evidence="1 2">DSM 25220</strain>
    </source>
</reference>
<organism evidence="1 2">
    <name type="scientific">[Anoxybacillus] calidus</name>
    <dbReference type="NCBI Taxonomy" id="575178"/>
    <lineage>
        <taxon>Bacteria</taxon>
        <taxon>Bacillati</taxon>
        <taxon>Bacillota</taxon>
        <taxon>Bacilli</taxon>
        <taxon>Bacillales</taxon>
        <taxon>Anoxybacillaceae</taxon>
        <taxon>Paranoxybacillus</taxon>
    </lineage>
</organism>
<dbReference type="EMBL" id="JACDUU010000006">
    <property type="protein sequence ID" value="MBA2872418.1"/>
    <property type="molecule type" value="Genomic_DNA"/>
</dbReference>
<evidence type="ECO:0000313" key="2">
    <source>
        <dbReference type="Proteomes" id="UP000580891"/>
    </source>
</evidence>
<comment type="caution">
    <text evidence="1">The sequence shown here is derived from an EMBL/GenBank/DDBJ whole genome shotgun (WGS) entry which is preliminary data.</text>
</comment>